<keyword evidence="4 10" id="KW-1133">Transmembrane helix</keyword>
<feature type="transmembrane region" description="Helical" evidence="10">
    <location>
        <begin position="7"/>
        <end position="25"/>
    </location>
</feature>
<gene>
    <name evidence="12" type="ORF">A9179_06280</name>
</gene>
<feature type="domain" description="Methyl-accepting transducer" evidence="11">
    <location>
        <begin position="76"/>
        <end position="312"/>
    </location>
</feature>
<keyword evidence="13" id="KW-1185">Reference proteome</keyword>
<evidence type="ECO:0000256" key="8">
    <source>
        <dbReference type="PROSITE-ProRule" id="PRU00284"/>
    </source>
</evidence>
<evidence type="ECO:0000256" key="7">
    <source>
        <dbReference type="ARBA" id="ARBA00029447"/>
    </source>
</evidence>
<dbReference type="InterPro" id="IPR004089">
    <property type="entry name" value="MCPsignal_dom"/>
</dbReference>
<evidence type="ECO:0000313" key="13">
    <source>
        <dbReference type="Proteomes" id="UP000744555"/>
    </source>
</evidence>
<dbReference type="RefSeq" id="WP_187804991.1">
    <property type="nucleotide sequence ID" value="NZ_LZEU01000001.1"/>
</dbReference>
<reference evidence="12 13" key="1">
    <citation type="submission" date="2016-06" db="EMBL/GenBank/DDBJ databases">
        <authorList>
            <person name="Ramos C."/>
            <person name="Pintado A."/>
            <person name="Crespo-Gomez J.I."/>
        </authorList>
    </citation>
    <scope>NUCLEOTIDE SEQUENCE [LARGE SCALE GENOMIC DNA]</scope>
    <source>
        <strain evidence="12 13">AVO110</strain>
    </source>
</reference>
<dbReference type="EMBL" id="LZEU01000001">
    <property type="protein sequence ID" value="MBC9249880.1"/>
    <property type="molecule type" value="Genomic_DNA"/>
</dbReference>
<dbReference type="Pfam" id="PF00015">
    <property type="entry name" value="MCPsignal"/>
    <property type="match status" value="1"/>
</dbReference>
<comment type="similarity">
    <text evidence="7">Belongs to the methyl-accepting chemotaxis (MCP) protein family.</text>
</comment>
<dbReference type="PANTHER" id="PTHR32089">
    <property type="entry name" value="METHYL-ACCEPTING CHEMOTAXIS PROTEIN MCPB"/>
    <property type="match status" value="1"/>
</dbReference>
<dbReference type="PROSITE" id="PS50111">
    <property type="entry name" value="CHEMOTAXIS_TRANSDUC_2"/>
    <property type="match status" value="1"/>
</dbReference>
<evidence type="ECO:0000256" key="2">
    <source>
        <dbReference type="ARBA" id="ARBA00022500"/>
    </source>
</evidence>
<accession>A0ABR7RX17</accession>
<evidence type="ECO:0000256" key="5">
    <source>
        <dbReference type="ARBA" id="ARBA00023136"/>
    </source>
</evidence>
<keyword evidence="2" id="KW-0145">Chemotaxis</keyword>
<proteinExistence type="inferred from homology"/>
<evidence type="ECO:0000256" key="3">
    <source>
        <dbReference type="ARBA" id="ARBA00022692"/>
    </source>
</evidence>
<evidence type="ECO:0000256" key="6">
    <source>
        <dbReference type="ARBA" id="ARBA00023224"/>
    </source>
</evidence>
<feature type="region of interest" description="Disordered" evidence="9">
    <location>
        <begin position="523"/>
        <end position="547"/>
    </location>
</feature>
<dbReference type="SMART" id="SM00283">
    <property type="entry name" value="MA"/>
    <property type="match status" value="1"/>
</dbReference>
<dbReference type="SUPFAM" id="SSF58104">
    <property type="entry name" value="Methyl-accepting chemotaxis protein (MCP) signaling domain"/>
    <property type="match status" value="1"/>
</dbReference>
<evidence type="ECO:0000256" key="4">
    <source>
        <dbReference type="ARBA" id="ARBA00022989"/>
    </source>
</evidence>
<dbReference type="Proteomes" id="UP000744555">
    <property type="component" value="Unassembled WGS sequence"/>
</dbReference>
<comment type="caution">
    <text evidence="12">The sequence shown here is derived from an EMBL/GenBank/DDBJ whole genome shotgun (WGS) entry which is preliminary data.</text>
</comment>
<dbReference type="PANTHER" id="PTHR32089:SF120">
    <property type="entry name" value="METHYL-ACCEPTING CHEMOTAXIS PROTEIN TLPQ"/>
    <property type="match status" value="1"/>
</dbReference>
<dbReference type="CDD" id="cd11386">
    <property type="entry name" value="MCP_signal"/>
    <property type="match status" value="1"/>
</dbReference>
<keyword evidence="5 10" id="KW-0472">Membrane</keyword>
<name>A0ABR7RX17_AQUAC</name>
<dbReference type="Gene3D" id="1.10.287.950">
    <property type="entry name" value="Methyl-accepting chemotaxis protein"/>
    <property type="match status" value="1"/>
</dbReference>
<evidence type="ECO:0000259" key="11">
    <source>
        <dbReference type="PROSITE" id="PS50111"/>
    </source>
</evidence>
<comment type="subcellular location">
    <subcellularLocation>
        <location evidence="1">Membrane</location>
    </subcellularLocation>
</comment>
<evidence type="ECO:0000256" key="1">
    <source>
        <dbReference type="ARBA" id="ARBA00004370"/>
    </source>
</evidence>
<protein>
    <submittedName>
        <fullName evidence="12">Chemotaxis protein</fullName>
    </submittedName>
</protein>
<evidence type="ECO:0000256" key="9">
    <source>
        <dbReference type="SAM" id="MobiDB-lite"/>
    </source>
</evidence>
<feature type="transmembrane region" description="Helical" evidence="10">
    <location>
        <begin position="31"/>
        <end position="50"/>
    </location>
</feature>
<keyword evidence="6 8" id="KW-0807">Transducer</keyword>
<sequence length="547" mass="59233">MFAQRWLSLLPGLLQLLGLLLLLYWQPRGWLALAACVPLLILLLGLPALLRGRRSPEPASTADEALAGLSRELSQTTTHNALSAAEVAYAVKQLAARQASQLQGAASIVASAEVMIATEEQTRVLGQQALAAACAVRHSSDDGRQVVQQSIQRMHQLSERASASRELIEALSQRSEDIQRVTQVIQAIASQTNLLALNAAIEAARAGEYGRGFAVVADEVRGLAGRTASATEEVGQMVGEIQRQTAAVVEQIRQLAVDLTAGVGTAEQAGSSLEHIAGLAQGVESQLGEIARGTEVNREQLGSLFAAVEQMRVELLDSEADTRRLGAAAERLEGQAEQISERLSSVALDDYHQRAYDLARDGAAAIAAQFEKDLDSGKVSLDDLFDRHYQEQPGTFPSKYRTRFDAYTDRVLPAIQEPLLSGHEGLVFAIACTAEGYVPTHNQAFSAPPTGDRQRDMAASRSKRLFNDRTGIRCGSHQQPLLLQTYTRDTGELMHDLSVPIHIRGRHWGGLRLGYKPQQALRGEPVRDGLGSTARPPAHRFQTSTTK</sequence>
<evidence type="ECO:0000313" key="12">
    <source>
        <dbReference type="EMBL" id="MBC9249880.1"/>
    </source>
</evidence>
<organism evidence="12 13">
    <name type="scientific">Aquipseudomonas alcaligenes</name>
    <name type="common">Pseudomonas alcaligenes</name>
    <dbReference type="NCBI Taxonomy" id="43263"/>
    <lineage>
        <taxon>Bacteria</taxon>
        <taxon>Pseudomonadati</taxon>
        <taxon>Pseudomonadota</taxon>
        <taxon>Gammaproteobacteria</taxon>
        <taxon>Pseudomonadales</taxon>
        <taxon>Pseudomonadaceae</taxon>
        <taxon>Aquipseudomonas</taxon>
    </lineage>
</organism>
<evidence type="ECO:0000256" key="10">
    <source>
        <dbReference type="SAM" id="Phobius"/>
    </source>
</evidence>
<keyword evidence="3 10" id="KW-0812">Transmembrane</keyword>